<dbReference type="Proteomes" id="UP000807353">
    <property type="component" value="Unassembled WGS sequence"/>
</dbReference>
<keyword evidence="1" id="KW-0677">Repeat</keyword>
<feature type="non-terminal residue" evidence="3">
    <location>
        <position position="1"/>
    </location>
</feature>
<dbReference type="AlphaFoldDB" id="A0A9P5Y3K0"/>
<dbReference type="SUPFAM" id="SSF52540">
    <property type="entry name" value="P-loop containing nucleoside triphosphate hydrolases"/>
    <property type="match status" value="1"/>
</dbReference>
<evidence type="ECO:0000256" key="1">
    <source>
        <dbReference type="ARBA" id="ARBA00022737"/>
    </source>
</evidence>
<dbReference type="InterPro" id="IPR056884">
    <property type="entry name" value="NPHP3-like_N"/>
</dbReference>
<gene>
    <name evidence="3" type="ORF">BDZ94DRAFT_1115266</name>
</gene>
<dbReference type="Gene3D" id="3.40.50.300">
    <property type="entry name" value="P-loop containing nucleotide triphosphate hydrolases"/>
    <property type="match status" value="1"/>
</dbReference>
<keyword evidence="4" id="KW-1185">Reference proteome</keyword>
<comment type="caution">
    <text evidence="3">The sequence shown here is derived from an EMBL/GenBank/DDBJ whole genome shotgun (WGS) entry which is preliminary data.</text>
</comment>
<feature type="domain" description="Nephrocystin 3-like N-terminal" evidence="2">
    <location>
        <begin position="38"/>
        <end position="135"/>
    </location>
</feature>
<evidence type="ECO:0000259" key="2">
    <source>
        <dbReference type="Pfam" id="PF24883"/>
    </source>
</evidence>
<name>A0A9P5Y3K0_9AGAR</name>
<evidence type="ECO:0000313" key="4">
    <source>
        <dbReference type="Proteomes" id="UP000807353"/>
    </source>
</evidence>
<dbReference type="OrthoDB" id="2928561at2759"/>
<dbReference type="InterPro" id="IPR027417">
    <property type="entry name" value="P-loop_NTPase"/>
</dbReference>
<evidence type="ECO:0000313" key="3">
    <source>
        <dbReference type="EMBL" id="KAF9461637.1"/>
    </source>
</evidence>
<reference evidence="3" key="1">
    <citation type="submission" date="2020-11" db="EMBL/GenBank/DDBJ databases">
        <authorList>
            <consortium name="DOE Joint Genome Institute"/>
            <person name="Ahrendt S."/>
            <person name="Riley R."/>
            <person name="Andreopoulos W."/>
            <person name="Labutti K."/>
            <person name="Pangilinan J."/>
            <person name="Ruiz-Duenas F.J."/>
            <person name="Barrasa J.M."/>
            <person name="Sanchez-Garcia M."/>
            <person name="Camarero S."/>
            <person name="Miyauchi S."/>
            <person name="Serrano A."/>
            <person name="Linde D."/>
            <person name="Babiker R."/>
            <person name="Drula E."/>
            <person name="Ayuso-Fernandez I."/>
            <person name="Pacheco R."/>
            <person name="Padilla G."/>
            <person name="Ferreira P."/>
            <person name="Barriuso J."/>
            <person name="Kellner H."/>
            <person name="Castanera R."/>
            <person name="Alfaro M."/>
            <person name="Ramirez L."/>
            <person name="Pisabarro A.G."/>
            <person name="Kuo A."/>
            <person name="Tritt A."/>
            <person name="Lipzen A."/>
            <person name="He G."/>
            <person name="Yan M."/>
            <person name="Ng V."/>
            <person name="Cullen D."/>
            <person name="Martin F."/>
            <person name="Rosso M.-N."/>
            <person name="Henrissat B."/>
            <person name="Hibbett D."/>
            <person name="Martinez A.T."/>
            <person name="Grigoriev I.V."/>
        </authorList>
    </citation>
    <scope>NUCLEOTIDE SEQUENCE</scope>
    <source>
        <strain evidence="3">CBS 247.69</strain>
    </source>
</reference>
<protein>
    <recommendedName>
        <fullName evidence="2">Nephrocystin 3-like N-terminal domain-containing protein</fullName>
    </recommendedName>
</protein>
<dbReference type="Pfam" id="PF24883">
    <property type="entry name" value="NPHP3_N"/>
    <property type="match status" value="1"/>
</dbReference>
<accession>A0A9P5Y3K0</accession>
<proteinExistence type="predicted"/>
<sequence length="142" mass="15817">AFHNSRERAPPPKCHPETRRSILSEIADWIALTSNFPQDHRRVLWLYGPAGAGKSAIAQTISEFCAEAKTLAASFFFARGKDRRSVATYIFTTIAHQLATSNPFLRLVIGKAVAKNRAILEQRLDDQVRKSIVDPLKSLQSA</sequence>
<feature type="non-terminal residue" evidence="3">
    <location>
        <position position="142"/>
    </location>
</feature>
<dbReference type="EMBL" id="MU150281">
    <property type="protein sequence ID" value="KAF9461637.1"/>
    <property type="molecule type" value="Genomic_DNA"/>
</dbReference>
<organism evidence="3 4">
    <name type="scientific">Collybia nuda</name>
    <dbReference type="NCBI Taxonomy" id="64659"/>
    <lineage>
        <taxon>Eukaryota</taxon>
        <taxon>Fungi</taxon>
        <taxon>Dikarya</taxon>
        <taxon>Basidiomycota</taxon>
        <taxon>Agaricomycotina</taxon>
        <taxon>Agaricomycetes</taxon>
        <taxon>Agaricomycetidae</taxon>
        <taxon>Agaricales</taxon>
        <taxon>Tricholomatineae</taxon>
        <taxon>Clitocybaceae</taxon>
        <taxon>Collybia</taxon>
    </lineage>
</organism>